<protein>
    <submittedName>
        <fullName evidence="4">LisH domain-containing protein</fullName>
    </submittedName>
</protein>
<organism evidence="4">
    <name type="scientific">Thelazia callipaeda</name>
    <name type="common">Oriental eyeworm</name>
    <name type="synonym">Parasitic nematode</name>
    <dbReference type="NCBI Taxonomy" id="103827"/>
    <lineage>
        <taxon>Eukaryota</taxon>
        <taxon>Metazoa</taxon>
        <taxon>Ecdysozoa</taxon>
        <taxon>Nematoda</taxon>
        <taxon>Chromadorea</taxon>
        <taxon>Rhabditida</taxon>
        <taxon>Spirurina</taxon>
        <taxon>Spiruromorpha</taxon>
        <taxon>Thelazioidea</taxon>
        <taxon>Thelaziidae</taxon>
        <taxon>Thelazia</taxon>
    </lineage>
</organism>
<evidence type="ECO:0000313" key="3">
    <source>
        <dbReference type="Proteomes" id="UP000276776"/>
    </source>
</evidence>
<dbReference type="AlphaFoldDB" id="A0A0N5CTD0"/>
<dbReference type="Proteomes" id="UP000276776">
    <property type="component" value="Unassembled WGS sequence"/>
</dbReference>
<sequence length="113" mass="12628">MDADVFQQPLSADSLQQILAFLKKNGLTESEEALSKEAAAVLNLSKDGVDSDGSNDVIRREFVALLKHIDSSFDNFRAELSALLFPIFAHLYIQLIAEGHCLQGLHPFFWYIC</sequence>
<evidence type="ECO:0000313" key="4">
    <source>
        <dbReference type="WBParaSite" id="TCLT_0000349001-mRNA-1"/>
    </source>
</evidence>
<name>A0A0N5CTD0_THECL</name>
<dbReference type="WBParaSite" id="TCLT_0000349001-mRNA-1">
    <property type="protein sequence ID" value="TCLT_0000349001-mRNA-1"/>
    <property type="gene ID" value="TCLT_0000349001"/>
</dbReference>
<dbReference type="SUPFAM" id="SSF160897">
    <property type="entry name" value="Taf5 N-terminal domain-like"/>
    <property type="match status" value="1"/>
</dbReference>
<dbReference type="InterPro" id="IPR006594">
    <property type="entry name" value="LisH"/>
</dbReference>
<dbReference type="Pfam" id="PF04494">
    <property type="entry name" value="TFIID_NTD2"/>
    <property type="match status" value="1"/>
</dbReference>
<evidence type="ECO:0000259" key="1">
    <source>
        <dbReference type="Pfam" id="PF04494"/>
    </source>
</evidence>
<accession>A0A0N5CTD0</accession>
<feature type="domain" description="TFIID subunit TAF5 NTD2" evidence="1">
    <location>
        <begin position="55"/>
        <end position="100"/>
    </location>
</feature>
<evidence type="ECO:0000313" key="2">
    <source>
        <dbReference type="EMBL" id="VDM99977.1"/>
    </source>
</evidence>
<dbReference type="Gene3D" id="1.25.40.500">
    <property type="entry name" value="TFIID subunit TAF5, NTD2 domain"/>
    <property type="match status" value="1"/>
</dbReference>
<dbReference type="PROSITE" id="PS50896">
    <property type="entry name" value="LISH"/>
    <property type="match status" value="1"/>
</dbReference>
<keyword evidence="3" id="KW-1185">Reference proteome</keyword>
<proteinExistence type="predicted"/>
<reference evidence="4" key="1">
    <citation type="submission" date="2017-02" db="UniProtKB">
        <authorList>
            <consortium name="WormBaseParasite"/>
        </authorList>
    </citation>
    <scope>IDENTIFICATION</scope>
</reference>
<dbReference type="STRING" id="103827.A0A0N5CTD0"/>
<dbReference type="EMBL" id="UYYF01001576">
    <property type="protein sequence ID" value="VDM99977.1"/>
    <property type="molecule type" value="Genomic_DNA"/>
</dbReference>
<reference evidence="2 3" key="2">
    <citation type="submission" date="2018-11" db="EMBL/GenBank/DDBJ databases">
        <authorList>
            <consortium name="Pathogen Informatics"/>
        </authorList>
    </citation>
    <scope>NUCLEOTIDE SEQUENCE [LARGE SCALE GENOMIC DNA]</scope>
</reference>
<gene>
    <name evidence="2" type="ORF">TCLT_LOCUS3481</name>
</gene>
<dbReference type="InterPro" id="IPR037264">
    <property type="entry name" value="TFIID_NTD2_sf"/>
</dbReference>
<dbReference type="OrthoDB" id="10266330at2759"/>
<dbReference type="InterPro" id="IPR007582">
    <property type="entry name" value="TFIID_NTD2"/>
</dbReference>